<feature type="domain" description="FAD-binding" evidence="2">
    <location>
        <begin position="34"/>
        <end position="375"/>
    </location>
</feature>
<dbReference type="SUPFAM" id="SSF51905">
    <property type="entry name" value="FAD/NAD(P)-binding domain"/>
    <property type="match status" value="1"/>
</dbReference>
<dbReference type="NCBIfam" id="NF006002">
    <property type="entry name" value="PRK08132.1"/>
    <property type="match status" value="1"/>
</dbReference>
<evidence type="ECO:0000256" key="1">
    <source>
        <dbReference type="ARBA" id="ARBA00023002"/>
    </source>
</evidence>
<evidence type="ECO:0000313" key="3">
    <source>
        <dbReference type="EMBL" id="MFC7434553.1"/>
    </source>
</evidence>
<organism evidence="3 4">
    <name type="scientific">Hydrogenophaga bisanensis</name>
    <dbReference type="NCBI Taxonomy" id="439611"/>
    <lineage>
        <taxon>Bacteria</taxon>
        <taxon>Pseudomonadati</taxon>
        <taxon>Pseudomonadota</taxon>
        <taxon>Betaproteobacteria</taxon>
        <taxon>Burkholderiales</taxon>
        <taxon>Comamonadaceae</taxon>
        <taxon>Hydrogenophaga</taxon>
    </lineage>
</organism>
<dbReference type="RefSeq" id="WP_382256053.1">
    <property type="nucleotide sequence ID" value="NZ_JBHTBX010000005.1"/>
</dbReference>
<dbReference type="GO" id="GO:0004497">
    <property type="term" value="F:monooxygenase activity"/>
    <property type="evidence" value="ECO:0007669"/>
    <property type="project" value="UniProtKB-KW"/>
</dbReference>
<dbReference type="Proteomes" id="UP001596495">
    <property type="component" value="Unassembled WGS sequence"/>
</dbReference>
<proteinExistence type="predicted"/>
<dbReference type="EMBL" id="JBHTBX010000005">
    <property type="protein sequence ID" value="MFC7434553.1"/>
    <property type="molecule type" value="Genomic_DNA"/>
</dbReference>
<keyword evidence="1" id="KW-0560">Oxidoreductase</keyword>
<keyword evidence="4" id="KW-1185">Reference proteome</keyword>
<dbReference type="InterPro" id="IPR050631">
    <property type="entry name" value="PheA/TfdB_FAD_monoxygenase"/>
</dbReference>
<comment type="caution">
    <text evidence="3">The sequence shown here is derived from an EMBL/GenBank/DDBJ whole genome shotgun (WGS) entry which is preliminary data.</text>
</comment>
<dbReference type="Pfam" id="PF01494">
    <property type="entry name" value="FAD_binding_3"/>
    <property type="match status" value="1"/>
</dbReference>
<accession>A0ABW2R8X9</accession>
<reference evidence="4" key="1">
    <citation type="journal article" date="2019" name="Int. J. Syst. Evol. Microbiol.">
        <title>The Global Catalogue of Microorganisms (GCM) 10K type strain sequencing project: providing services to taxonomists for standard genome sequencing and annotation.</title>
        <authorList>
            <consortium name="The Broad Institute Genomics Platform"/>
            <consortium name="The Broad Institute Genome Sequencing Center for Infectious Disease"/>
            <person name="Wu L."/>
            <person name="Ma J."/>
        </authorList>
    </citation>
    <scope>NUCLEOTIDE SEQUENCE [LARGE SCALE GENOMIC DNA]</scope>
    <source>
        <strain evidence="4">CCUG 54518</strain>
    </source>
</reference>
<dbReference type="Gene3D" id="3.50.50.60">
    <property type="entry name" value="FAD/NAD(P)-binding domain"/>
    <property type="match status" value="1"/>
</dbReference>
<name>A0ABW2R8X9_9BURK</name>
<evidence type="ECO:0000313" key="4">
    <source>
        <dbReference type="Proteomes" id="UP001596495"/>
    </source>
</evidence>
<evidence type="ECO:0000259" key="2">
    <source>
        <dbReference type="Pfam" id="PF01494"/>
    </source>
</evidence>
<protein>
    <submittedName>
        <fullName evidence="3">FAD-dependent monooxygenase</fullName>
    </submittedName>
</protein>
<dbReference type="PANTHER" id="PTHR43476">
    <property type="entry name" value="3-(3-HYDROXY-PHENYL)PROPIONATE/3-HYDROXYCINNAMIC ACID HYDROXYLASE"/>
    <property type="match status" value="1"/>
</dbReference>
<feature type="non-terminal residue" evidence="3">
    <location>
        <position position="438"/>
    </location>
</feature>
<dbReference type="PRINTS" id="PR00420">
    <property type="entry name" value="RNGMNOXGNASE"/>
</dbReference>
<gene>
    <name evidence="3" type="ORF">ACFQNJ_08525</name>
</gene>
<sequence>MHQPTTQPRPSIYYPYEVFQPWLPSQHGAQPRQKVVIVGSGPAGMVTALELARHGVASVVLSAELQFSQGSRAIVFTRRSMEILQQVGVAERMTEGGLPWRFGNSYYRGHRVFRMEAPHDDDDRFFPMLNVQQQYMEHYLHDACAASPLIEMRWGNKVVGVTQREGYAEVLIDTPEGEYTLESDWVVDASGGRSAIRTAMNLQMEGASYEGFFVIADIRIDLPLPTERLAFFDPEWNPGNTILMHREPHGIWRVDYQLPEGETPEEALRPESLKARIDAQLAMIGHAGTPWEMDWSSVYSARTLTLPDFVHGSVIFTGDAAHLLPIFGVRGANTAFQDAQSLGWHLAYVVKGLAGPRLLASHSAERVGAAREIIAESGKSVRFMTPPTRGFRLLRDAVLSLSLQHEFVRPLYHWRTSRPHEYTHSMLNSRGDDNALFT</sequence>
<dbReference type="Gene3D" id="3.30.70.2450">
    <property type="match status" value="1"/>
</dbReference>
<dbReference type="PANTHER" id="PTHR43476:SF3">
    <property type="entry name" value="FAD-BINDING MONOOXYGENASE"/>
    <property type="match status" value="1"/>
</dbReference>
<dbReference type="InterPro" id="IPR036188">
    <property type="entry name" value="FAD/NAD-bd_sf"/>
</dbReference>
<keyword evidence="3" id="KW-0503">Monooxygenase</keyword>
<dbReference type="InterPro" id="IPR002938">
    <property type="entry name" value="FAD-bd"/>
</dbReference>